<dbReference type="OrthoDB" id="3268677at2759"/>
<feature type="region of interest" description="Disordered" evidence="1">
    <location>
        <begin position="1"/>
        <end position="26"/>
    </location>
</feature>
<proteinExistence type="predicted"/>
<organism evidence="2 3">
    <name type="scientific">Marasmius oreades</name>
    <name type="common">fairy-ring Marasmius</name>
    <dbReference type="NCBI Taxonomy" id="181124"/>
    <lineage>
        <taxon>Eukaryota</taxon>
        <taxon>Fungi</taxon>
        <taxon>Dikarya</taxon>
        <taxon>Basidiomycota</taxon>
        <taxon>Agaricomycotina</taxon>
        <taxon>Agaricomycetes</taxon>
        <taxon>Agaricomycetidae</taxon>
        <taxon>Agaricales</taxon>
        <taxon>Marasmiineae</taxon>
        <taxon>Marasmiaceae</taxon>
        <taxon>Marasmius</taxon>
    </lineage>
</organism>
<dbReference type="KEGG" id="more:E1B28_005617"/>
<dbReference type="Proteomes" id="UP001049176">
    <property type="component" value="Chromosome 3"/>
</dbReference>
<comment type="caution">
    <text evidence="2">The sequence shown here is derived from an EMBL/GenBank/DDBJ whole genome shotgun (WGS) entry which is preliminary data.</text>
</comment>
<dbReference type="EMBL" id="CM032183">
    <property type="protein sequence ID" value="KAG7094803.1"/>
    <property type="molecule type" value="Genomic_DNA"/>
</dbReference>
<gene>
    <name evidence="2" type="ORF">E1B28_005617</name>
</gene>
<reference evidence="2" key="1">
    <citation type="journal article" date="2021" name="Genome Biol. Evol.">
        <title>The assembled and annotated genome of the fairy-ring fungus Marasmius oreades.</title>
        <authorList>
            <person name="Hiltunen M."/>
            <person name="Ament-Velasquez S.L."/>
            <person name="Johannesson H."/>
        </authorList>
    </citation>
    <scope>NUCLEOTIDE SEQUENCE</scope>
    <source>
        <strain evidence="2">03SP1</strain>
    </source>
</reference>
<dbReference type="AlphaFoldDB" id="A0A9P7UUR9"/>
<evidence type="ECO:0000256" key="1">
    <source>
        <dbReference type="SAM" id="MobiDB-lite"/>
    </source>
</evidence>
<dbReference type="RefSeq" id="XP_043011273.1">
    <property type="nucleotide sequence ID" value="XM_043150186.1"/>
</dbReference>
<evidence type="ECO:0000313" key="2">
    <source>
        <dbReference type="EMBL" id="KAG7094803.1"/>
    </source>
</evidence>
<accession>A0A9P7UUR9</accession>
<keyword evidence="3" id="KW-1185">Reference proteome</keyword>
<evidence type="ECO:0000313" key="3">
    <source>
        <dbReference type="Proteomes" id="UP001049176"/>
    </source>
</evidence>
<name>A0A9P7UUR9_9AGAR</name>
<sequence length="106" mass="12180">MPKLEAPDVIVDVDDNEDDNKQLPGPELPKLLLESLKIPSDTSVSTLLDIPRKDLPTRPNSRKYFLETVDWFTNEQYHRRADFIARDSFRCISVQLYDDCVGGNID</sequence>
<dbReference type="GeneID" id="66074693"/>
<protein>
    <submittedName>
        <fullName evidence="2">Uncharacterized protein</fullName>
    </submittedName>
</protein>